<gene>
    <name evidence="1" type="ORF">NTJ_03621</name>
</gene>
<sequence>MNRTGRRSYELVLEDPNMCGGSDAKVQRASVDQIALLTAENFARSARILLYVYTLTLEFAPKGSVNEGTLYED</sequence>
<organism evidence="1 2">
    <name type="scientific">Nesidiocoris tenuis</name>
    <dbReference type="NCBI Taxonomy" id="355587"/>
    <lineage>
        <taxon>Eukaryota</taxon>
        <taxon>Metazoa</taxon>
        <taxon>Ecdysozoa</taxon>
        <taxon>Arthropoda</taxon>
        <taxon>Hexapoda</taxon>
        <taxon>Insecta</taxon>
        <taxon>Pterygota</taxon>
        <taxon>Neoptera</taxon>
        <taxon>Paraneoptera</taxon>
        <taxon>Hemiptera</taxon>
        <taxon>Heteroptera</taxon>
        <taxon>Panheteroptera</taxon>
        <taxon>Cimicomorpha</taxon>
        <taxon>Miridae</taxon>
        <taxon>Dicyphina</taxon>
        <taxon>Nesidiocoris</taxon>
    </lineage>
</organism>
<reference evidence="1 2" key="1">
    <citation type="submission" date="2023-09" db="EMBL/GenBank/DDBJ databases">
        <title>Nesidiocoris tenuis whole genome shotgun sequence.</title>
        <authorList>
            <person name="Shibata T."/>
            <person name="Shimoda M."/>
            <person name="Kobayashi T."/>
            <person name="Uehara T."/>
        </authorList>
    </citation>
    <scope>NUCLEOTIDE SEQUENCE [LARGE SCALE GENOMIC DNA]</scope>
    <source>
        <strain evidence="1 2">Japan</strain>
    </source>
</reference>
<dbReference type="EMBL" id="AP028910">
    <property type="protein sequence ID" value="BES90813.1"/>
    <property type="molecule type" value="Genomic_DNA"/>
</dbReference>
<keyword evidence="2" id="KW-1185">Reference proteome</keyword>
<accession>A0ABN7AFJ3</accession>
<name>A0ABN7AFJ3_9HEMI</name>
<protein>
    <submittedName>
        <fullName evidence="1">Uncharacterized protein</fullName>
    </submittedName>
</protein>
<evidence type="ECO:0000313" key="1">
    <source>
        <dbReference type="EMBL" id="BES90813.1"/>
    </source>
</evidence>
<evidence type="ECO:0000313" key="2">
    <source>
        <dbReference type="Proteomes" id="UP001307889"/>
    </source>
</evidence>
<dbReference type="Proteomes" id="UP001307889">
    <property type="component" value="Chromosome 2"/>
</dbReference>
<proteinExistence type="predicted"/>